<keyword evidence="5" id="KW-0805">Transcription regulation</keyword>
<protein>
    <recommendedName>
        <fullName evidence="2">Negative regulator of flagellin synthesis</fullName>
    </recommendedName>
    <alternativeName>
        <fullName evidence="8">Anti-sigma-28 factor</fullName>
    </alternativeName>
</protein>
<dbReference type="SUPFAM" id="SSF101498">
    <property type="entry name" value="Anti-sigma factor FlgM"/>
    <property type="match status" value="1"/>
</dbReference>
<reference evidence="11 12" key="1">
    <citation type="submission" date="2017-10" db="EMBL/GenBank/DDBJ databases">
        <title>Nyctiphanis sp. nov., isolated from the stomach of the euphausiid Nyctiphanes simplex (Hansen, 1911) in the Gulf of California.</title>
        <authorList>
            <person name="Gomez-Gil B."/>
            <person name="Aguilar-Mendez M."/>
            <person name="Lopez-Cortes A."/>
            <person name="Gomez-Gutierrez J."/>
            <person name="Roque A."/>
            <person name="Lang E."/>
            <person name="Gonzalez-Castillo A."/>
        </authorList>
    </citation>
    <scope>NUCLEOTIDE SEQUENCE [LARGE SCALE GENOMIC DNA]</scope>
    <source>
        <strain evidence="11 12">CAIM 600</strain>
    </source>
</reference>
<dbReference type="InterPro" id="IPR035890">
    <property type="entry name" value="Anti-sigma-28_factor_FlgM_sf"/>
</dbReference>
<dbReference type="GO" id="GO:0045892">
    <property type="term" value="P:negative regulation of DNA-templated transcription"/>
    <property type="evidence" value="ECO:0007669"/>
    <property type="project" value="InterPro"/>
</dbReference>
<dbReference type="Pfam" id="PF04316">
    <property type="entry name" value="FlgM"/>
    <property type="match status" value="1"/>
</dbReference>
<dbReference type="Proteomes" id="UP000290287">
    <property type="component" value="Unassembled WGS sequence"/>
</dbReference>
<dbReference type="NCBIfam" id="TIGR03824">
    <property type="entry name" value="FlgM_jcvi"/>
    <property type="match status" value="1"/>
</dbReference>
<dbReference type="RefSeq" id="WP_129122529.1">
    <property type="nucleotide sequence ID" value="NZ_PEIB01000014.1"/>
</dbReference>
<comment type="caution">
    <text evidence="11">The sequence shown here is derived from an EMBL/GenBank/DDBJ whole genome shotgun (WGS) entry which is preliminary data.</text>
</comment>
<evidence type="ECO:0000256" key="5">
    <source>
        <dbReference type="ARBA" id="ARBA00023015"/>
    </source>
</evidence>
<keyword evidence="11" id="KW-0282">Flagellum</keyword>
<dbReference type="GO" id="GO:0044781">
    <property type="term" value="P:bacterial-type flagellum organization"/>
    <property type="evidence" value="ECO:0007669"/>
    <property type="project" value="UniProtKB-KW"/>
</dbReference>
<keyword evidence="11" id="KW-0969">Cilium</keyword>
<dbReference type="AlphaFoldDB" id="A0A4Q0YV95"/>
<evidence type="ECO:0000256" key="8">
    <source>
        <dbReference type="ARBA" id="ARBA00030117"/>
    </source>
</evidence>
<evidence type="ECO:0000259" key="10">
    <source>
        <dbReference type="Pfam" id="PF04316"/>
    </source>
</evidence>
<keyword evidence="11" id="KW-0966">Cell projection</keyword>
<organism evidence="11 12">
    <name type="scientific">Veronia nyctiphanis</name>
    <dbReference type="NCBI Taxonomy" id="1278244"/>
    <lineage>
        <taxon>Bacteria</taxon>
        <taxon>Pseudomonadati</taxon>
        <taxon>Pseudomonadota</taxon>
        <taxon>Gammaproteobacteria</taxon>
        <taxon>Vibrionales</taxon>
        <taxon>Vibrionaceae</taxon>
        <taxon>Veronia</taxon>
    </lineage>
</organism>
<keyword evidence="12" id="KW-1185">Reference proteome</keyword>
<evidence type="ECO:0000313" key="11">
    <source>
        <dbReference type="EMBL" id="RXJ72891.1"/>
    </source>
</evidence>
<comment type="function">
    <text evidence="7">Responsible for the coupling of flagellin expression to flagellar assembly by preventing expression of the flagellin genes when a component of the middle class of proteins is defective. It negatively regulates flagellar genes by inhibiting the activity of FliA by directly binding to FliA.</text>
</comment>
<dbReference type="OrthoDB" id="7064195at2"/>
<evidence type="ECO:0000256" key="3">
    <source>
        <dbReference type="ARBA" id="ARBA00022491"/>
    </source>
</evidence>
<dbReference type="EMBL" id="PEIB01000014">
    <property type="protein sequence ID" value="RXJ72891.1"/>
    <property type="molecule type" value="Genomic_DNA"/>
</dbReference>
<evidence type="ECO:0000256" key="7">
    <source>
        <dbReference type="ARBA" id="ARBA00024739"/>
    </source>
</evidence>
<evidence type="ECO:0000256" key="2">
    <source>
        <dbReference type="ARBA" id="ARBA00017823"/>
    </source>
</evidence>
<keyword evidence="6" id="KW-0804">Transcription</keyword>
<feature type="region of interest" description="Disordered" evidence="9">
    <location>
        <begin position="1"/>
        <end position="53"/>
    </location>
</feature>
<accession>A0A4Q0YV95</accession>
<dbReference type="InterPro" id="IPR031316">
    <property type="entry name" value="FlgM_C"/>
</dbReference>
<name>A0A4Q0YV95_9GAMM</name>
<keyword evidence="3" id="KW-0678">Repressor</keyword>
<comment type="similarity">
    <text evidence="1">Belongs to the FlgM family.</text>
</comment>
<evidence type="ECO:0000256" key="4">
    <source>
        <dbReference type="ARBA" id="ARBA00022795"/>
    </source>
</evidence>
<evidence type="ECO:0000256" key="9">
    <source>
        <dbReference type="SAM" id="MobiDB-lite"/>
    </source>
</evidence>
<evidence type="ECO:0000313" key="12">
    <source>
        <dbReference type="Proteomes" id="UP000290287"/>
    </source>
</evidence>
<keyword evidence="4" id="KW-1005">Bacterial flagellum biogenesis</keyword>
<feature type="domain" description="Anti-sigma-28 factor FlgM C-terminal" evidence="10">
    <location>
        <begin position="46"/>
        <end position="100"/>
    </location>
</feature>
<evidence type="ECO:0000256" key="1">
    <source>
        <dbReference type="ARBA" id="ARBA00005322"/>
    </source>
</evidence>
<sequence length="109" mass="11641">MAGTINHLRSGQQLDQTNNAQNKKTQQSQSQASSTSVEKSGSHKPDAVSISSESRAIGALNQQIASEGQFDAAKVAEIKAAIANGSYQIDADKLASNMLKFEDEFRGKE</sequence>
<proteinExistence type="inferred from homology"/>
<evidence type="ECO:0000256" key="6">
    <source>
        <dbReference type="ARBA" id="ARBA00023163"/>
    </source>
</evidence>
<feature type="compositionally biased region" description="Low complexity" evidence="9">
    <location>
        <begin position="16"/>
        <end position="36"/>
    </location>
</feature>
<gene>
    <name evidence="11" type="primary">flgM</name>
    <name evidence="11" type="ORF">CS022_12435</name>
</gene>
<dbReference type="InterPro" id="IPR007412">
    <property type="entry name" value="FlgM"/>
</dbReference>